<dbReference type="EMBL" id="AHOR02000015">
    <property type="protein sequence ID" value="EMF83173.1"/>
    <property type="molecule type" value="Genomic_DNA"/>
</dbReference>
<protein>
    <submittedName>
        <fullName evidence="1">Uncharacterized protein</fullName>
    </submittedName>
</protein>
<sequence length="55" mass="6231">MERFGQDACGGYTNSSFYYHNSFLIADFRNAFVLKPRESSGLGKGSKVFIRFPTD</sequence>
<proteinExistence type="predicted"/>
<accession>M3EQ75</accession>
<dbReference type="AlphaFoldDB" id="M3EQ75"/>
<dbReference type="Proteomes" id="UP000011770">
    <property type="component" value="Unassembled WGS sequence"/>
</dbReference>
<name>M3EQ75_9LEPT</name>
<comment type="caution">
    <text evidence="1">The sequence shown here is derived from an EMBL/GenBank/DDBJ whole genome shotgun (WGS) entry which is preliminary data.</text>
</comment>
<evidence type="ECO:0000313" key="1">
    <source>
        <dbReference type="EMBL" id="EMF83173.1"/>
    </source>
</evidence>
<gene>
    <name evidence="1" type="ORF">LEP1GSC188_0530</name>
</gene>
<organism evidence="1 2">
    <name type="scientific">Leptospira weilii serovar Topaz str. LT2116</name>
    <dbReference type="NCBI Taxonomy" id="1088540"/>
    <lineage>
        <taxon>Bacteria</taxon>
        <taxon>Pseudomonadati</taxon>
        <taxon>Spirochaetota</taxon>
        <taxon>Spirochaetia</taxon>
        <taxon>Leptospirales</taxon>
        <taxon>Leptospiraceae</taxon>
        <taxon>Leptospira</taxon>
    </lineage>
</organism>
<evidence type="ECO:0000313" key="2">
    <source>
        <dbReference type="Proteomes" id="UP000011770"/>
    </source>
</evidence>
<reference evidence="1 2" key="1">
    <citation type="submission" date="2013-01" db="EMBL/GenBank/DDBJ databases">
        <authorList>
            <person name="Harkins D.M."/>
            <person name="Durkin A.S."/>
            <person name="Brinkac L.M."/>
            <person name="Haft D.H."/>
            <person name="Selengut J.D."/>
            <person name="Sanka R."/>
            <person name="DePew J."/>
            <person name="Purushe J."/>
            <person name="Tulsiani S.M."/>
            <person name="Graham G.C."/>
            <person name="Burns M.-A."/>
            <person name="Dohnt M.F."/>
            <person name="Smythe L.D."/>
            <person name="McKay D.B."/>
            <person name="Craig S.B."/>
            <person name="Vinetz J.M."/>
            <person name="Sutton G.G."/>
            <person name="Nierman W.C."/>
            <person name="Fouts D.E."/>
        </authorList>
    </citation>
    <scope>NUCLEOTIDE SEQUENCE [LARGE SCALE GENOMIC DNA]</scope>
    <source>
        <strain evidence="1 2">LT2116</strain>
    </source>
</reference>